<reference evidence="2" key="1">
    <citation type="journal article" date="2011" name="Appl. Environ. Microbiol.">
        <title>Genomic potential of Marinobacter aquaeolei, a biogeochemical 'opportunitroph'.</title>
        <authorList>
            <person name="Singer E."/>
            <person name="Webb E.A."/>
            <person name="Nelson W.C."/>
            <person name="Heidelberg J.F."/>
            <person name="Ivanova N."/>
            <person name="Pati A."/>
            <person name="Edwards K.J."/>
        </authorList>
    </citation>
    <scope>NUCLEOTIDE SEQUENCE [LARGE SCALE GENOMIC DNA]</scope>
    <source>
        <strain evidence="2">ATCC 700491 / DSM 11845 / VT8</strain>
    </source>
</reference>
<dbReference type="HOGENOM" id="CLU_887969_0_0_6"/>
<organism evidence="1 2">
    <name type="scientific">Marinobacter nauticus (strain ATCC 700491 / DSM 11845 / VT8)</name>
    <name type="common">Marinobacter aquaeolei</name>
    <dbReference type="NCBI Taxonomy" id="351348"/>
    <lineage>
        <taxon>Bacteria</taxon>
        <taxon>Pseudomonadati</taxon>
        <taxon>Pseudomonadota</taxon>
        <taxon>Gammaproteobacteria</taxon>
        <taxon>Pseudomonadales</taxon>
        <taxon>Marinobacteraceae</taxon>
        <taxon>Marinobacter</taxon>
    </lineage>
</organism>
<evidence type="ECO:0000313" key="1">
    <source>
        <dbReference type="EMBL" id="ABM21060.1"/>
    </source>
</evidence>
<gene>
    <name evidence="1" type="ordered locus">Maqu_4209</name>
</gene>
<protein>
    <submittedName>
        <fullName evidence="1">Uncharacterized protein</fullName>
    </submittedName>
</protein>
<name>A1U7U1_MARN8</name>
<dbReference type="AlphaFoldDB" id="A1U7U1"/>
<sequence length="313" mass="33414">MSAQGSVAPATLIRNGTDWLKSVDCGGLQPADNFYLPCNIPTDFNNDNGIGAPRVTFDWGQPRAPSADIQFGQILNDAGEPDPPTAAVFVEEINARLDTDGYQFAEAFIVDPAIADGATASAELQQANLRAFVDMAIESTTFVRLDGNSIMRGALINENDTWAIISRDENGVENAEPADPTASINTNDVYVRSVDAWTSETHELAEEAYRIAARAPIFVSNVRSGTTISKPTCPAPLVDRISAVPAGFVGGPTPTDPRFIAGARTRVIDNTTSYTVWLDILYDGEASFQTVAAPPDPQNTMGLINVTVKCSDA</sequence>
<geneLocation type="plasmid" evidence="1 2">
    <name>pMAQU01</name>
</geneLocation>
<evidence type="ECO:0000313" key="2">
    <source>
        <dbReference type="Proteomes" id="UP000000998"/>
    </source>
</evidence>
<dbReference type="Proteomes" id="UP000000998">
    <property type="component" value="Plasmid pMAQU01"/>
</dbReference>
<accession>A1U7U1</accession>
<dbReference type="KEGG" id="maq:Maqu_4209"/>
<keyword evidence="1" id="KW-0614">Plasmid</keyword>
<proteinExistence type="predicted"/>
<dbReference type="EMBL" id="CP000515">
    <property type="protein sequence ID" value="ABM21060.1"/>
    <property type="molecule type" value="Genomic_DNA"/>
</dbReference>